<dbReference type="Pfam" id="PF13466">
    <property type="entry name" value="STAS_2"/>
    <property type="match status" value="1"/>
</dbReference>
<dbReference type="InterPro" id="IPR036513">
    <property type="entry name" value="STAS_dom_sf"/>
</dbReference>
<dbReference type="PROSITE" id="PS50801">
    <property type="entry name" value="STAS"/>
    <property type="match status" value="1"/>
</dbReference>
<evidence type="ECO:0000259" key="1">
    <source>
        <dbReference type="PROSITE" id="PS50801"/>
    </source>
</evidence>
<evidence type="ECO:0000313" key="2">
    <source>
        <dbReference type="EMBL" id="SHN12724.1"/>
    </source>
</evidence>
<sequence>MGEDLKVSVVEQRGRLTVAALKGELDLTTAAEAYVGATALLGGHPDLILDLSGVTFCDSTGFNALLRLRRRVLEAGGWLALAAPPAQIGRLLTLTGIDVVFAVHGSVADAVAAYEDVGKRQ</sequence>
<dbReference type="PANTHER" id="PTHR33495:SF2">
    <property type="entry name" value="ANTI-SIGMA FACTOR ANTAGONIST TM_1081-RELATED"/>
    <property type="match status" value="1"/>
</dbReference>
<dbReference type="AlphaFoldDB" id="A0A1M7P8G3"/>
<keyword evidence="3" id="KW-1185">Reference proteome</keyword>
<organism evidence="2 3">
    <name type="scientific">Actinacidiphila paucisporea</name>
    <dbReference type="NCBI Taxonomy" id="310782"/>
    <lineage>
        <taxon>Bacteria</taxon>
        <taxon>Bacillati</taxon>
        <taxon>Actinomycetota</taxon>
        <taxon>Actinomycetes</taxon>
        <taxon>Kitasatosporales</taxon>
        <taxon>Streptomycetaceae</taxon>
        <taxon>Actinacidiphila</taxon>
    </lineage>
</organism>
<gene>
    <name evidence="2" type="ORF">SAMN05216499_121118</name>
</gene>
<accession>A0A1M7P8G3</accession>
<dbReference type="RefSeq" id="WP_073501486.1">
    <property type="nucleotide sequence ID" value="NZ_FRBI01000021.1"/>
</dbReference>
<dbReference type="CDD" id="cd07043">
    <property type="entry name" value="STAS_anti-anti-sigma_factors"/>
    <property type="match status" value="1"/>
</dbReference>
<reference evidence="2 3" key="1">
    <citation type="submission" date="2016-11" db="EMBL/GenBank/DDBJ databases">
        <authorList>
            <person name="Jaros S."/>
            <person name="Januszkiewicz K."/>
            <person name="Wedrychowicz H."/>
        </authorList>
    </citation>
    <scope>NUCLEOTIDE SEQUENCE [LARGE SCALE GENOMIC DNA]</scope>
    <source>
        <strain evidence="2 3">CGMCC 4.2025</strain>
    </source>
</reference>
<name>A0A1M7P8G3_9ACTN</name>
<dbReference type="EMBL" id="FRBI01000021">
    <property type="protein sequence ID" value="SHN12724.1"/>
    <property type="molecule type" value="Genomic_DNA"/>
</dbReference>
<evidence type="ECO:0000313" key="3">
    <source>
        <dbReference type="Proteomes" id="UP000184111"/>
    </source>
</evidence>
<dbReference type="InterPro" id="IPR002645">
    <property type="entry name" value="STAS_dom"/>
</dbReference>
<dbReference type="Gene3D" id="3.30.750.24">
    <property type="entry name" value="STAS domain"/>
    <property type="match status" value="1"/>
</dbReference>
<dbReference type="InterPro" id="IPR058548">
    <property type="entry name" value="MlaB-like_STAS"/>
</dbReference>
<proteinExistence type="predicted"/>
<feature type="domain" description="STAS" evidence="1">
    <location>
        <begin position="6"/>
        <end position="114"/>
    </location>
</feature>
<dbReference type="Proteomes" id="UP000184111">
    <property type="component" value="Unassembled WGS sequence"/>
</dbReference>
<dbReference type="PANTHER" id="PTHR33495">
    <property type="entry name" value="ANTI-SIGMA FACTOR ANTAGONIST TM_1081-RELATED-RELATED"/>
    <property type="match status" value="1"/>
</dbReference>
<protein>
    <submittedName>
        <fullName evidence="2">Anti-sigma B factor antagonist</fullName>
    </submittedName>
</protein>
<dbReference type="GO" id="GO:0043856">
    <property type="term" value="F:anti-sigma factor antagonist activity"/>
    <property type="evidence" value="ECO:0007669"/>
    <property type="project" value="TreeGrafter"/>
</dbReference>
<dbReference type="SUPFAM" id="SSF52091">
    <property type="entry name" value="SpoIIaa-like"/>
    <property type="match status" value="1"/>
</dbReference>
<dbReference type="STRING" id="310782.SAMN05216499_121118"/>